<comment type="caution">
    <text evidence="2">The sequence shown here is derived from an EMBL/GenBank/DDBJ whole genome shotgun (WGS) entry which is preliminary data.</text>
</comment>
<dbReference type="Proteomes" id="UP001469089">
    <property type="component" value="Unassembled WGS sequence"/>
</dbReference>
<dbReference type="RefSeq" id="WP_133116883.1">
    <property type="nucleotide sequence ID" value="NZ_JAOALG010000001.1"/>
</dbReference>
<keyword evidence="3" id="KW-1185">Reference proteome</keyword>
<proteinExistence type="predicted"/>
<sequence length="92" mass="9866">MMLALVAMVAACAVLVMLAKQPPPARLAPSQFMVAGIGPKTVAYYLSHRQELRTREDDCTGRGIRTLADTPEARDCTAAMEAAMQIFATPGK</sequence>
<dbReference type="EMBL" id="JAOALG010000001">
    <property type="protein sequence ID" value="MEQ5840623.1"/>
    <property type="molecule type" value="Genomic_DNA"/>
</dbReference>
<name>A0ABV1LN07_9BURK</name>
<evidence type="ECO:0000256" key="1">
    <source>
        <dbReference type="SAM" id="SignalP"/>
    </source>
</evidence>
<evidence type="ECO:0000313" key="3">
    <source>
        <dbReference type="Proteomes" id="UP001469089"/>
    </source>
</evidence>
<feature type="signal peptide" evidence="1">
    <location>
        <begin position="1"/>
        <end position="27"/>
    </location>
</feature>
<organism evidence="2 3">
    <name type="scientific">Paraburkholderia acidicola</name>
    <dbReference type="NCBI Taxonomy" id="1912599"/>
    <lineage>
        <taxon>Bacteria</taxon>
        <taxon>Pseudomonadati</taxon>
        <taxon>Pseudomonadota</taxon>
        <taxon>Betaproteobacteria</taxon>
        <taxon>Burkholderiales</taxon>
        <taxon>Burkholderiaceae</taxon>
        <taxon>Paraburkholderia</taxon>
    </lineage>
</organism>
<feature type="chain" id="PRO_5047104158" evidence="1">
    <location>
        <begin position="28"/>
        <end position="92"/>
    </location>
</feature>
<gene>
    <name evidence="2" type="ORF">N0A02_14450</name>
</gene>
<keyword evidence="1" id="KW-0732">Signal</keyword>
<reference evidence="2 3" key="1">
    <citation type="journal article" date="2024" name="Chem. Sci.">
        <title>Discovery of a lagriamide polyketide by integrated genome mining, isotopic labeling, and untargeted metabolomics.</title>
        <authorList>
            <person name="Fergusson C.H."/>
            <person name="Saulog J."/>
            <person name="Paulo B.S."/>
            <person name="Wilson D.M."/>
            <person name="Liu D.Y."/>
            <person name="Morehouse N.J."/>
            <person name="Waterworth S."/>
            <person name="Barkei J."/>
            <person name="Gray C.A."/>
            <person name="Kwan J.C."/>
            <person name="Eustaquio A.S."/>
            <person name="Linington R.G."/>
        </authorList>
    </citation>
    <scope>NUCLEOTIDE SEQUENCE [LARGE SCALE GENOMIC DNA]</scope>
    <source>
        <strain evidence="2 3">RL17-338-BIF-B</strain>
    </source>
</reference>
<protein>
    <submittedName>
        <fullName evidence="2">Uncharacterized protein</fullName>
    </submittedName>
</protein>
<accession>A0ABV1LN07</accession>
<evidence type="ECO:0000313" key="2">
    <source>
        <dbReference type="EMBL" id="MEQ5840623.1"/>
    </source>
</evidence>